<keyword evidence="6" id="KW-1185">Reference proteome</keyword>
<dbReference type="Gene3D" id="1.10.260.40">
    <property type="entry name" value="lambda repressor-like DNA-binding domains"/>
    <property type="match status" value="1"/>
</dbReference>
<name>A0ABP7ZNW3_9MICO</name>
<protein>
    <submittedName>
        <fullName evidence="5">LacI family DNA-binding transcriptional regulator</fullName>
    </submittedName>
</protein>
<keyword evidence="2 5" id="KW-0238">DNA-binding</keyword>
<reference evidence="5" key="2">
    <citation type="submission" date="2023-12" db="EMBL/GenBank/DDBJ databases">
        <authorList>
            <person name="Sun Q."/>
            <person name="Inoue M."/>
        </authorList>
    </citation>
    <scope>NUCLEOTIDE SEQUENCE</scope>
    <source>
        <strain evidence="5">JCM 17590</strain>
    </source>
</reference>
<dbReference type="InterPro" id="IPR046335">
    <property type="entry name" value="LacI/GalR-like_sensor"/>
</dbReference>
<dbReference type="Pfam" id="PF00356">
    <property type="entry name" value="LacI"/>
    <property type="match status" value="1"/>
</dbReference>
<feature type="domain" description="HTH lacI-type" evidence="4">
    <location>
        <begin position="14"/>
        <end position="68"/>
    </location>
</feature>
<dbReference type="SUPFAM" id="SSF53822">
    <property type="entry name" value="Periplasmic binding protein-like I"/>
    <property type="match status" value="1"/>
</dbReference>
<accession>A0ABP7ZNW3</accession>
<evidence type="ECO:0000256" key="2">
    <source>
        <dbReference type="ARBA" id="ARBA00023125"/>
    </source>
</evidence>
<keyword evidence="3" id="KW-0804">Transcription</keyword>
<evidence type="ECO:0000313" key="5">
    <source>
        <dbReference type="EMBL" id="GAA4166565.1"/>
    </source>
</evidence>
<dbReference type="PROSITE" id="PS50932">
    <property type="entry name" value="HTH_LACI_2"/>
    <property type="match status" value="1"/>
</dbReference>
<evidence type="ECO:0000256" key="1">
    <source>
        <dbReference type="ARBA" id="ARBA00023015"/>
    </source>
</evidence>
<dbReference type="InterPro" id="IPR028082">
    <property type="entry name" value="Peripla_BP_I"/>
</dbReference>
<proteinExistence type="predicted"/>
<evidence type="ECO:0000313" key="6">
    <source>
        <dbReference type="Proteomes" id="UP001415169"/>
    </source>
</evidence>
<gene>
    <name evidence="5" type="ORF">GCM10022286_31380</name>
</gene>
<sequence length="354" mass="36709">MVGGMSPRPISARPTLSAVAEAAGTSIPTVSKVLRGGTDVSAETRAKVMAAVQAVGYVRKGMKSALTADAASGDSGLSNLLELVVTHLEGSWANLVLAGIGHEAASAGLDVVLTLAKPDTDWASRILRRRSVGIVGVLLDPGTAQFSTLCAAGIPMVLIEPMQAAPGGTAGIGLANWDAGRLAAEHLLSLGHRRMGVIAGSPKHIYSRARVDGFRSAVAAVGAPDTAVAVAPGRWKEDRAAADTHELLDKDPTITAIFACSDSMALGVYSALAERGLRVPEDVSVVGFDDLPEAHWISPPLTTVRQPSREMGESAVRMLLDLARAENPTDRARPRLEMAAELVVRASTGPARSA</sequence>
<dbReference type="Pfam" id="PF13377">
    <property type="entry name" value="Peripla_BP_3"/>
    <property type="match status" value="1"/>
</dbReference>
<keyword evidence="1" id="KW-0805">Transcription regulation</keyword>
<comment type="caution">
    <text evidence="5">The sequence shown here is derived from an EMBL/GenBank/DDBJ whole genome shotgun (WGS) entry which is preliminary data.</text>
</comment>
<dbReference type="PANTHER" id="PTHR30146:SF153">
    <property type="entry name" value="LACTOSE OPERON REPRESSOR"/>
    <property type="match status" value="1"/>
</dbReference>
<evidence type="ECO:0000256" key="3">
    <source>
        <dbReference type="ARBA" id="ARBA00023163"/>
    </source>
</evidence>
<reference evidence="5" key="1">
    <citation type="journal article" date="2014" name="Int. J. Syst. Evol. Microbiol.">
        <title>Complete genome of a new Firmicutes species belonging to the dominant human colonic microbiota ('Ruminococcus bicirculans') reveals two chromosomes and a selective capacity to utilize plant glucans.</title>
        <authorList>
            <consortium name="NISC Comparative Sequencing Program"/>
            <person name="Wegmann U."/>
            <person name="Louis P."/>
            <person name="Goesmann A."/>
            <person name="Henrissat B."/>
            <person name="Duncan S.H."/>
            <person name="Flint H.J."/>
        </authorList>
    </citation>
    <scope>NUCLEOTIDE SEQUENCE</scope>
    <source>
        <strain evidence="5">JCM 17590</strain>
    </source>
</reference>
<organism evidence="5 6">
    <name type="scientific">Gryllotalpicola daejeonensis</name>
    <dbReference type="NCBI Taxonomy" id="993087"/>
    <lineage>
        <taxon>Bacteria</taxon>
        <taxon>Bacillati</taxon>
        <taxon>Actinomycetota</taxon>
        <taxon>Actinomycetes</taxon>
        <taxon>Micrococcales</taxon>
        <taxon>Microbacteriaceae</taxon>
        <taxon>Gryllotalpicola</taxon>
    </lineage>
</organism>
<dbReference type="PANTHER" id="PTHR30146">
    <property type="entry name" value="LACI-RELATED TRANSCRIPTIONAL REPRESSOR"/>
    <property type="match status" value="1"/>
</dbReference>
<dbReference type="SUPFAM" id="SSF47413">
    <property type="entry name" value="lambda repressor-like DNA-binding domains"/>
    <property type="match status" value="1"/>
</dbReference>
<dbReference type="GO" id="GO:0003677">
    <property type="term" value="F:DNA binding"/>
    <property type="evidence" value="ECO:0007669"/>
    <property type="project" value="UniProtKB-KW"/>
</dbReference>
<evidence type="ECO:0000259" key="4">
    <source>
        <dbReference type="PROSITE" id="PS50932"/>
    </source>
</evidence>
<dbReference type="Gene3D" id="3.40.50.2300">
    <property type="match status" value="2"/>
</dbReference>
<dbReference type="CDD" id="cd01392">
    <property type="entry name" value="HTH_LacI"/>
    <property type="match status" value="1"/>
</dbReference>
<dbReference type="EMBL" id="BAABBV010000002">
    <property type="protein sequence ID" value="GAA4166565.1"/>
    <property type="molecule type" value="Genomic_DNA"/>
</dbReference>
<dbReference type="Proteomes" id="UP001415169">
    <property type="component" value="Unassembled WGS sequence"/>
</dbReference>
<dbReference type="InterPro" id="IPR000843">
    <property type="entry name" value="HTH_LacI"/>
</dbReference>
<dbReference type="InterPro" id="IPR010982">
    <property type="entry name" value="Lambda_DNA-bd_dom_sf"/>
</dbReference>
<dbReference type="SMART" id="SM00354">
    <property type="entry name" value="HTH_LACI"/>
    <property type="match status" value="1"/>
</dbReference>